<dbReference type="Proteomes" id="UP000256999">
    <property type="component" value="Unassembled WGS sequence"/>
</dbReference>
<reference evidence="1 2" key="1">
    <citation type="submission" date="2018-08" db="EMBL/GenBank/DDBJ databases">
        <title>Thalassotalea euphylliae genome.</title>
        <authorList>
            <person name="Summers S."/>
            <person name="Rice S.A."/>
            <person name="Freckelton M.L."/>
            <person name="Nedved B.T."/>
            <person name="Hadfield M.G."/>
        </authorList>
    </citation>
    <scope>NUCLEOTIDE SEQUENCE [LARGE SCALE GENOMIC DNA]</scope>
    <source>
        <strain evidence="1 2">H2</strain>
    </source>
</reference>
<comment type="caution">
    <text evidence="1">The sequence shown here is derived from an EMBL/GenBank/DDBJ whole genome shotgun (WGS) entry which is preliminary data.</text>
</comment>
<evidence type="ECO:0000313" key="2">
    <source>
        <dbReference type="Proteomes" id="UP000256999"/>
    </source>
</evidence>
<dbReference type="NCBIfam" id="TIGR01683">
    <property type="entry name" value="thiS"/>
    <property type="match status" value="1"/>
</dbReference>
<protein>
    <submittedName>
        <fullName evidence="1">Sulfur carrier protein ThiS</fullName>
    </submittedName>
</protein>
<proteinExistence type="predicted"/>
<dbReference type="OrthoDB" id="9800283at2"/>
<organism evidence="1 2">
    <name type="scientific">Thalassotalea euphylliae</name>
    <dbReference type="NCBI Taxonomy" id="1655234"/>
    <lineage>
        <taxon>Bacteria</taxon>
        <taxon>Pseudomonadati</taxon>
        <taxon>Pseudomonadota</taxon>
        <taxon>Gammaproteobacteria</taxon>
        <taxon>Alteromonadales</taxon>
        <taxon>Colwelliaceae</taxon>
        <taxon>Thalassotalea</taxon>
    </lineage>
</organism>
<sequence>MTHTYPDKTYLAHTYLVNGKAFTLDQAVYQEAEHKETDITVSQLLNEYFSVHPEPKLFAVAVDQTFVAKTDYETTSLSNGASIELFSPIQGG</sequence>
<dbReference type="SUPFAM" id="SSF54285">
    <property type="entry name" value="MoaD/ThiS"/>
    <property type="match status" value="1"/>
</dbReference>
<dbReference type="InterPro" id="IPR012675">
    <property type="entry name" value="Beta-grasp_dom_sf"/>
</dbReference>
<dbReference type="InterPro" id="IPR016155">
    <property type="entry name" value="Mopterin_synth/thiamin_S_b"/>
</dbReference>
<dbReference type="AlphaFoldDB" id="A0A3E0UKG1"/>
<dbReference type="InterPro" id="IPR003749">
    <property type="entry name" value="ThiS/MoaD-like"/>
</dbReference>
<dbReference type="CDD" id="cd00565">
    <property type="entry name" value="Ubl_ThiS"/>
    <property type="match status" value="1"/>
</dbReference>
<dbReference type="Gene3D" id="3.10.20.30">
    <property type="match status" value="1"/>
</dbReference>
<name>A0A3E0UKG1_9GAMM</name>
<dbReference type="InterPro" id="IPR010035">
    <property type="entry name" value="Thi_S"/>
</dbReference>
<dbReference type="EMBL" id="QUOV01000001">
    <property type="protein sequence ID" value="REL37113.1"/>
    <property type="molecule type" value="Genomic_DNA"/>
</dbReference>
<evidence type="ECO:0000313" key="1">
    <source>
        <dbReference type="EMBL" id="REL37113.1"/>
    </source>
</evidence>
<dbReference type="Pfam" id="PF02597">
    <property type="entry name" value="ThiS"/>
    <property type="match status" value="1"/>
</dbReference>
<dbReference type="RefSeq" id="WP_116002109.1">
    <property type="nucleotide sequence ID" value="NZ_QUOV01000001.1"/>
</dbReference>
<gene>
    <name evidence="1" type="primary">thiS</name>
    <name evidence="1" type="ORF">DXX92_18330</name>
</gene>
<accession>A0A3E0UKG1</accession>